<dbReference type="Proteomes" id="UP000260655">
    <property type="component" value="Unassembled WGS sequence"/>
</dbReference>
<evidence type="ECO:0000313" key="2">
    <source>
        <dbReference type="Proteomes" id="UP000260655"/>
    </source>
</evidence>
<organism evidence="1 2">
    <name type="scientific">Coprococcus comes</name>
    <dbReference type="NCBI Taxonomy" id="410072"/>
    <lineage>
        <taxon>Bacteria</taxon>
        <taxon>Bacillati</taxon>
        <taxon>Bacillota</taxon>
        <taxon>Clostridia</taxon>
        <taxon>Lachnospirales</taxon>
        <taxon>Lachnospiraceae</taxon>
        <taxon>Coprococcus</taxon>
    </lineage>
</organism>
<dbReference type="RefSeq" id="WP_117555845.1">
    <property type="nucleotide sequence ID" value="NZ_QSOV01000001.1"/>
</dbReference>
<name>A0A3E4GUD3_9FIRM</name>
<accession>A0A3E4GUD3</accession>
<proteinExistence type="predicted"/>
<evidence type="ECO:0000313" key="1">
    <source>
        <dbReference type="EMBL" id="RGJ26541.1"/>
    </source>
</evidence>
<dbReference type="EMBL" id="QSOV01000001">
    <property type="protein sequence ID" value="RGJ26541.1"/>
    <property type="molecule type" value="Genomic_DNA"/>
</dbReference>
<gene>
    <name evidence="1" type="ORF">DXD67_01915</name>
</gene>
<protein>
    <submittedName>
        <fullName evidence="1">Uncharacterized protein</fullName>
    </submittedName>
</protein>
<reference evidence="1 2" key="1">
    <citation type="submission" date="2018-08" db="EMBL/GenBank/DDBJ databases">
        <title>A genome reference for cultivated species of the human gut microbiota.</title>
        <authorList>
            <person name="Zou Y."/>
            <person name="Xue W."/>
            <person name="Luo G."/>
        </authorList>
    </citation>
    <scope>NUCLEOTIDE SEQUENCE [LARGE SCALE GENOMIC DNA]</scope>
    <source>
        <strain evidence="1 2">TM07-19</strain>
    </source>
</reference>
<sequence length="90" mass="10606">MSKISATDLERQIFEKEEIRVVIRARKNEEFEEYAYDRKAASNTSMTDWYNNRLKPILGDKYDADIIDGYGNNPHGRTKIEKVRNSYAEK</sequence>
<comment type="caution">
    <text evidence="1">The sequence shown here is derived from an EMBL/GenBank/DDBJ whole genome shotgun (WGS) entry which is preliminary data.</text>
</comment>
<dbReference type="AlphaFoldDB" id="A0A3E4GUD3"/>